<evidence type="ECO:0000256" key="9">
    <source>
        <dbReference type="SAM" id="SignalP"/>
    </source>
</evidence>
<evidence type="ECO:0000313" key="10">
    <source>
        <dbReference type="EMBL" id="GFH55733.1"/>
    </source>
</evidence>
<dbReference type="Proteomes" id="UP001054902">
    <property type="component" value="Unassembled WGS sequence"/>
</dbReference>
<evidence type="ECO:0000256" key="1">
    <source>
        <dbReference type="ARBA" id="ARBA00005860"/>
    </source>
</evidence>
<evidence type="ECO:0000256" key="8">
    <source>
        <dbReference type="SAM" id="MobiDB-lite"/>
    </source>
</evidence>
<keyword evidence="9" id="KW-0732">Signal</keyword>
<dbReference type="GO" id="GO:0016020">
    <property type="term" value="C:membrane"/>
    <property type="evidence" value="ECO:0007669"/>
    <property type="project" value="InterPro"/>
</dbReference>
<dbReference type="EMBL" id="BLLK01000051">
    <property type="protein sequence ID" value="GFH55733.1"/>
    <property type="molecule type" value="Genomic_DNA"/>
</dbReference>
<keyword evidence="2" id="KW-0645">Protease</keyword>
<dbReference type="GO" id="GO:0046872">
    <property type="term" value="F:metal ion binding"/>
    <property type="evidence" value="ECO:0007669"/>
    <property type="project" value="UniProtKB-KW"/>
</dbReference>
<organism evidence="10 11">
    <name type="scientific">Chaetoceros tenuissimus</name>
    <dbReference type="NCBI Taxonomy" id="426638"/>
    <lineage>
        <taxon>Eukaryota</taxon>
        <taxon>Sar</taxon>
        <taxon>Stramenopiles</taxon>
        <taxon>Ochrophyta</taxon>
        <taxon>Bacillariophyta</taxon>
        <taxon>Coscinodiscophyceae</taxon>
        <taxon>Chaetocerotophycidae</taxon>
        <taxon>Chaetocerotales</taxon>
        <taxon>Chaetocerotaceae</taxon>
        <taxon>Chaetoceros</taxon>
    </lineage>
</organism>
<feature type="signal peptide" evidence="9">
    <location>
        <begin position="1"/>
        <end position="23"/>
    </location>
</feature>
<keyword evidence="4" id="KW-0378">Hydrolase</keyword>
<feature type="binding site" evidence="7">
    <location>
        <position position="273"/>
    </location>
    <ligand>
        <name>Zn(2+)</name>
        <dbReference type="ChEBI" id="CHEBI:29105"/>
        <note>catalytic</note>
    </ligand>
</feature>
<gene>
    <name evidence="10" type="ORF">CTEN210_12209</name>
</gene>
<accession>A0AAD3D0V0</accession>
<evidence type="ECO:0000256" key="6">
    <source>
        <dbReference type="ARBA" id="ARBA00023049"/>
    </source>
</evidence>
<sequence length="408" mass="43975">MKFTKITISLLAGLLPWGGKNEGCIPTPETPAPTDAPTAAPSVTSAPSQSSSPIAAPVTLSPTPNCSISGYACLQNSDFGEVDDNTWNMDLQLETLNPDITKDAYITARDKLTSLISSNNLNNPGGEDTSGWTYAEFCESNGAGYPSKLDDIYICGRDAVIDGHGKILGRAGPSRVWSNGLPSAGSMEFDIDDITWLINNGTWETVILHEMAHVLGIGTVWRSNNDVQRIRRGRNISYLYEGPIATNVWQNDWECAGAPPVEADGGGGTAGGHWDDECMDNELMTGYLNGGQANPLSKLTAATLDDLGYSIDYSSSTIDNTYDGSNTSCCNGRRNLRQLNNGKPPLSAKGKANAMAYGKSVLESRKLPTGKQRVKNGLKYVGDKIVTVYYEEYGYIYDVEVTSHEKLL</sequence>
<evidence type="ECO:0000313" key="11">
    <source>
        <dbReference type="Proteomes" id="UP001054902"/>
    </source>
</evidence>
<dbReference type="SUPFAM" id="SSF55486">
    <property type="entry name" value="Metalloproteases ('zincins'), catalytic domain"/>
    <property type="match status" value="1"/>
</dbReference>
<feature type="compositionally biased region" description="Low complexity" evidence="8">
    <location>
        <begin position="32"/>
        <end position="57"/>
    </location>
</feature>
<proteinExistence type="inferred from homology"/>
<evidence type="ECO:0000256" key="4">
    <source>
        <dbReference type="ARBA" id="ARBA00022801"/>
    </source>
</evidence>
<evidence type="ECO:0000256" key="5">
    <source>
        <dbReference type="ARBA" id="ARBA00022833"/>
    </source>
</evidence>
<keyword evidence="11" id="KW-1185">Reference proteome</keyword>
<evidence type="ECO:0000256" key="7">
    <source>
        <dbReference type="PIRSR" id="PIRSR601577-2"/>
    </source>
</evidence>
<dbReference type="InterPro" id="IPR001577">
    <property type="entry name" value="Peptidase_M8"/>
</dbReference>
<feature type="region of interest" description="Disordered" evidence="8">
    <location>
        <begin position="22"/>
        <end position="57"/>
    </location>
</feature>
<name>A0AAD3D0V0_9STRA</name>
<keyword evidence="5 7" id="KW-0862">Zinc</keyword>
<keyword evidence="6 7" id="KW-0482">Metalloprotease</keyword>
<comment type="caution">
    <text evidence="10">The sequence shown here is derived from an EMBL/GenBank/DDBJ whole genome shotgun (WGS) entry which is preliminary data.</text>
</comment>
<dbReference type="GO" id="GO:0007155">
    <property type="term" value="P:cell adhesion"/>
    <property type="evidence" value="ECO:0007669"/>
    <property type="project" value="InterPro"/>
</dbReference>
<comment type="cofactor">
    <cofactor evidence="7">
        <name>Zn(2+)</name>
        <dbReference type="ChEBI" id="CHEBI:29105"/>
    </cofactor>
    <text evidence="7">Binds 1 zinc ion per subunit.</text>
</comment>
<comment type="similarity">
    <text evidence="1">Belongs to the peptidase M8 family.</text>
</comment>
<evidence type="ECO:0000256" key="3">
    <source>
        <dbReference type="ARBA" id="ARBA00022723"/>
    </source>
</evidence>
<dbReference type="Pfam" id="PF01457">
    <property type="entry name" value="Peptidase_M8"/>
    <property type="match status" value="1"/>
</dbReference>
<evidence type="ECO:0000256" key="2">
    <source>
        <dbReference type="ARBA" id="ARBA00022670"/>
    </source>
</evidence>
<dbReference type="AlphaFoldDB" id="A0AAD3D0V0"/>
<keyword evidence="3 7" id="KW-0479">Metal-binding</keyword>
<dbReference type="GO" id="GO:0004222">
    <property type="term" value="F:metalloendopeptidase activity"/>
    <property type="evidence" value="ECO:0007669"/>
    <property type="project" value="InterPro"/>
</dbReference>
<dbReference type="Gene3D" id="3.90.132.10">
    <property type="entry name" value="Leishmanolysin , domain 2"/>
    <property type="match status" value="1"/>
</dbReference>
<protein>
    <recommendedName>
        <fullName evidence="12">Leishmanolysin</fullName>
    </recommendedName>
</protein>
<feature type="chain" id="PRO_5042200590" description="Leishmanolysin" evidence="9">
    <location>
        <begin position="24"/>
        <end position="408"/>
    </location>
</feature>
<evidence type="ECO:0008006" key="12">
    <source>
        <dbReference type="Google" id="ProtNLM"/>
    </source>
</evidence>
<dbReference type="GO" id="GO:0006508">
    <property type="term" value="P:proteolysis"/>
    <property type="evidence" value="ECO:0007669"/>
    <property type="project" value="UniProtKB-KW"/>
</dbReference>
<reference evidence="10 11" key="1">
    <citation type="journal article" date="2021" name="Sci. Rep.">
        <title>The genome of the diatom Chaetoceros tenuissimus carries an ancient integrated fragment of an extant virus.</title>
        <authorList>
            <person name="Hongo Y."/>
            <person name="Kimura K."/>
            <person name="Takaki Y."/>
            <person name="Yoshida Y."/>
            <person name="Baba S."/>
            <person name="Kobayashi G."/>
            <person name="Nagasaki K."/>
            <person name="Hano T."/>
            <person name="Tomaru Y."/>
        </authorList>
    </citation>
    <scope>NUCLEOTIDE SEQUENCE [LARGE SCALE GENOMIC DNA]</scope>
    <source>
        <strain evidence="10 11">NIES-3715</strain>
    </source>
</reference>